<dbReference type="PANTHER" id="PTHR43739">
    <property type="entry name" value="XYLOGLUCANASE (EUROFUNG)"/>
    <property type="match status" value="1"/>
</dbReference>
<reference evidence="3" key="1">
    <citation type="journal article" date="2019" name="Int. J. Syst. Evol. Microbiol.">
        <title>The Global Catalogue of Microorganisms (GCM) 10K type strain sequencing project: providing services to taxonomists for standard genome sequencing and annotation.</title>
        <authorList>
            <consortium name="The Broad Institute Genomics Platform"/>
            <consortium name="The Broad Institute Genome Sequencing Center for Infectious Disease"/>
            <person name="Wu L."/>
            <person name="Ma J."/>
        </authorList>
    </citation>
    <scope>NUCLEOTIDE SEQUENCE [LARGE SCALE GENOMIC DNA]</scope>
    <source>
        <strain evidence="3">KCTC 42953</strain>
    </source>
</reference>
<sequence>MKLPKFLLTLSLLLSSIWGGAVTPSSHKNQQASWEDHTTLRQNTPFSGISWRNVGPVVQGGRAVDVIRPADQPHVIYVGYASGGVWKSENNGNTFRPVTDQLPSQIVGSLAIDPNHSNVLWLGTGENNSSRSSYGGMGVFKSTDGGETWQHMGLGDTDRIGRIVVDPNNSDRVYVAALGKLYSTGGARGLYRSNDGGQNWETLIEGEDWTGFIDVVPAANGHWYAASWERSRSAWNFVEGGRGSAVYRSTDDGDSWHRLTNGLPQDQYTGRIGLTVSASAPDVLYVSIDNQTPLPEAEWDLGDQAVTAKRLKNMDKDTFLKQNIKAVEAFLRGNNFPPEMKAEQVIEQVQNDEMTPQSLIDELADGNDNLFNVDIRSLEIYRSDDGGERFYRTHEEDIQQVVFSYGYYFGQVKADPQDANIVYATGVPFIKSTDGGKTWASAWDSTVHADIQAVWINPQHSNHIMVGNDGGVDESFDGGQTWRKIDAQPVGQFYTIAVDMEQPYNIYGGLQDNGTLKGSSRNLWHNNRYQGEDWEQIFGGDGMHVNIDDDDKLTYVGFQFGNSFRLSSAAPKRITPPNYVGDESLRKNWNTPVMMSTHNKDILYYAGHRVYRSMNKGDDWTVISGDLTESEKRGDVPFATATSLSESPLKFGLLWVGTDDGLVWVTTNGGDDWKKVSKRLPKGKWVSRVLASPHQADRAWLALNNYRNDDIQPYLYKTENLGNSWQDMSEGLPNETINVVKEDPQNKDIVYVGTDKGIYVSLNQGQDWQMLGNHLPTVPVHDLIVHPREQELVLGTHGRSVFVADVKPLQALTDDVRGSDLHVFAIDKIKASRSWNSKPFRWSYTDDRQDSLPIYFWSAQAGPVKLSIKDEHGSDYLTVAIDARRGLNQWLWNHQVDEALAIAAEQNALAAMQDESADSISPVNLAEVPYAESKRLGHPPFIEPGTYQLVVTAGEHEQSTGLVIE</sequence>
<dbReference type="Proteomes" id="UP001595533">
    <property type="component" value="Unassembled WGS sequence"/>
</dbReference>
<name>A0ABV7JIK7_9GAMM</name>
<keyword evidence="1" id="KW-0732">Signal</keyword>
<dbReference type="SUPFAM" id="SSF110296">
    <property type="entry name" value="Oligoxyloglucan reducing end-specific cellobiohydrolase"/>
    <property type="match status" value="1"/>
</dbReference>
<dbReference type="PANTHER" id="PTHR43739:SF5">
    <property type="entry name" value="EXO-ALPHA-SIALIDASE"/>
    <property type="match status" value="1"/>
</dbReference>
<dbReference type="RefSeq" id="WP_077411684.1">
    <property type="nucleotide sequence ID" value="NZ_JBHRTS010000007.1"/>
</dbReference>
<comment type="caution">
    <text evidence="2">The sequence shown here is derived from an EMBL/GenBank/DDBJ whole genome shotgun (WGS) entry which is preliminary data.</text>
</comment>
<protein>
    <submittedName>
        <fullName evidence="2">WD40/YVTN/BNR-like repeat-containing protein</fullName>
    </submittedName>
</protein>
<dbReference type="SUPFAM" id="SSF50939">
    <property type="entry name" value="Sialidases"/>
    <property type="match status" value="1"/>
</dbReference>
<feature type="signal peptide" evidence="1">
    <location>
        <begin position="1"/>
        <end position="21"/>
    </location>
</feature>
<dbReference type="InterPro" id="IPR052025">
    <property type="entry name" value="Xyloglucanase_GH74"/>
</dbReference>
<evidence type="ECO:0000313" key="3">
    <source>
        <dbReference type="Proteomes" id="UP001595533"/>
    </source>
</evidence>
<accession>A0ABV7JIK7</accession>
<dbReference type="EMBL" id="JBHRTS010000007">
    <property type="protein sequence ID" value="MFC3195207.1"/>
    <property type="molecule type" value="Genomic_DNA"/>
</dbReference>
<gene>
    <name evidence="2" type="ORF">ACFODZ_13220</name>
</gene>
<dbReference type="InterPro" id="IPR036278">
    <property type="entry name" value="Sialidase_sf"/>
</dbReference>
<organism evidence="2 3">
    <name type="scientific">Marinicella sediminis</name>
    <dbReference type="NCBI Taxonomy" id="1792834"/>
    <lineage>
        <taxon>Bacteria</taxon>
        <taxon>Pseudomonadati</taxon>
        <taxon>Pseudomonadota</taxon>
        <taxon>Gammaproteobacteria</taxon>
        <taxon>Lysobacterales</taxon>
        <taxon>Marinicellaceae</taxon>
        <taxon>Marinicella</taxon>
    </lineage>
</organism>
<proteinExistence type="predicted"/>
<evidence type="ECO:0000313" key="2">
    <source>
        <dbReference type="EMBL" id="MFC3195207.1"/>
    </source>
</evidence>
<keyword evidence="3" id="KW-1185">Reference proteome</keyword>
<dbReference type="Gene3D" id="2.130.10.10">
    <property type="entry name" value="YVTN repeat-like/Quinoprotein amine dehydrogenase"/>
    <property type="match status" value="4"/>
</dbReference>
<dbReference type="InterPro" id="IPR015943">
    <property type="entry name" value="WD40/YVTN_repeat-like_dom_sf"/>
</dbReference>
<feature type="chain" id="PRO_5046279865" evidence="1">
    <location>
        <begin position="22"/>
        <end position="965"/>
    </location>
</feature>
<evidence type="ECO:0000256" key="1">
    <source>
        <dbReference type="SAM" id="SignalP"/>
    </source>
</evidence>
<dbReference type="CDD" id="cd15482">
    <property type="entry name" value="Sialidase_non-viral"/>
    <property type="match status" value="1"/>
</dbReference>